<dbReference type="InParanoid" id="C5KG75"/>
<reference evidence="2 3" key="1">
    <citation type="submission" date="2008-07" db="EMBL/GenBank/DDBJ databases">
        <authorList>
            <person name="El-Sayed N."/>
            <person name="Caler E."/>
            <person name="Inman J."/>
            <person name="Amedeo P."/>
            <person name="Hass B."/>
            <person name="Wortman J."/>
        </authorList>
    </citation>
    <scope>NUCLEOTIDE SEQUENCE [LARGE SCALE GENOMIC DNA]</scope>
    <source>
        <strain evidence="3">ATCC 50983 / TXsc</strain>
    </source>
</reference>
<dbReference type="GeneID" id="9063506"/>
<feature type="domain" description="DUF7164" evidence="1">
    <location>
        <begin position="108"/>
        <end position="438"/>
    </location>
</feature>
<keyword evidence="3" id="KW-1185">Reference proteome</keyword>
<proteinExistence type="predicted"/>
<dbReference type="InterPro" id="IPR055588">
    <property type="entry name" value="DUF7164"/>
</dbReference>
<sequence length="452" mass="50228">MSVLITAMAGILLLALGVQVGMWLAPSTQRRGSLQSFLRFGEHSKVNRPLVESTSENGTTPLWDTIGSEAYWKTPQGQAHLKDEVKRAAADVDSVMEALNTVTASPNIVRAVMICLPSDGGDKRNRELRALYLSWLLALSEEPPHLRTDLVIFTDDQAADLAAGLGCVRDVRHDFSTPSRCVIAPYTPLEHRTRSPSQPEDPLVRYSGYMNSILSFAEYDGYAYDLVLRTDTDVFVMPGFYNWTLPSDVNIIVGLGGYSVENNDAHLLYVSKTLGLRNEFNHRNVGSTWFGKLTLARAAARLSVAAARWLIAEEYSEYEKCCAGILGWPHWHWGVVTMYSGHLALNHIAPFAKSGDGHGNLDVGAASSDLVSDPMVKHVHCWHSNDRFSKFEHENGAYDSYDLTPYMEMAVIKDFALVVAVTSLRLTQTEFKDFSSNPGTLRNRSSWLRLLP</sequence>
<name>C5KG75_PERM5</name>
<gene>
    <name evidence="2" type="ORF">Pmar_PMAR021027</name>
</gene>
<dbReference type="AlphaFoldDB" id="C5KG75"/>
<protein>
    <recommendedName>
        <fullName evidence="1">DUF7164 domain-containing protein</fullName>
    </recommendedName>
</protein>
<dbReference type="Pfam" id="PF23741">
    <property type="entry name" value="DUF7164"/>
    <property type="match status" value="1"/>
</dbReference>
<dbReference type="OrthoDB" id="331818at2759"/>
<organism evidence="3">
    <name type="scientific">Perkinsus marinus (strain ATCC 50983 / TXsc)</name>
    <dbReference type="NCBI Taxonomy" id="423536"/>
    <lineage>
        <taxon>Eukaryota</taxon>
        <taxon>Sar</taxon>
        <taxon>Alveolata</taxon>
        <taxon>Perkinsozoa</taxon>
        <taxon>Perkinsea</taxon>
        <taxon>Perkinsida</taxon>
        <taxon>Perkinsidae</taxon>
        <taxon>Perkinsus</taxon>
    </lineage>
</organism>
<evidence type="ECO:0000313" key="2">
    <source>
        <dbReference type="EMBL" id="EER16431.1"/>
    </source>
</evidence>
<accession>C5KG75</accession>
<dbReference type="RefSeq" id="XP_002784635.1">
    <property type="nucleotide sequence ID" value="XM_002784589.1"/>
</dbReference>
<dbReference type="Proteomes" id="UP000007800">
    <property type="component" value="Unassembled WGS sequence"/>
</dbReference>
<dbReference type="EMBL" id="GG672918">
    <property type="protein sequence ID" value="EER16431.1"/>
    <property type="molecule type" value="Genomic_DNA"/>
</dbReference>
<evidence type="ECO:0000259" key="1">
    <source>
        <dbReference type="Pfam" id="PF23741"/>
    </source>
</evidence>
<evidence type="ECO:0000313" key="3">
    <source>
        <dbReference type="Proteomes" id="UP000007800"/>
    </source>
</evidence>